<keyword evidence="2 4" id="KW-0238">DNA-binding</keyword>
<gene>
    <name evidence="6" type="ORF">JD292_04310</name>
</gene>
<evidence type="ECO:0000256" key="1">
    <source>
        <dbReference type="ARBA" id="ARBA00023015"/>
    </source>
</evidence>
<dbReference type="Pfam" id="PF17754">
    <property type="entry name" value="TetR_C_14"/>
    <property type="match status" value="1"/>
</dbReference>
<dbReference type="Proteomes" id="UP000618733">
    <property type="component" value="Unassembled WGS sequence"/>
</dbReference>
<feature type="DNA-binding region" description="H-T-H motif" evidence="4">
    <location>
        <begin position="35"/>
        <end position="54"/>
    </location>
</feature>
<evidence type="ECO:0000313" key="7">
    <source>
        <dbReference type="Proteomes" id="UP000618733"/>
    </source>
</evidence>
<accession>A0A934QDM9</accession>
<comment type="caution">
    <text evidence="6">The sequence shown here is derived from an EMBL/GenBank/DDBJ whole genome shotgun (WGS) entry which is preliminary data.</text>
</comment>
<evidence type="ECO:0000256" key="2">
    <source>
        <dbReference type="ARBA" id="ARBA00023125"/>
    </source>
</evidence>
<dbReference type="GO" id="GO:0003700">
    <property type="term" value="F:DNA-binding transcription factor activity"/>
    <property type="evidence" value="ECO:0007669"/>
    <property type="project" value="TreeGrafter"/>
</dbReference>
<dbReference type="SUPFAM" id="SSF46689">
    <property type="entry name" value="Homeodomain-like"/>
    <property type="match status" value="1"/>
</dbReference>
<evidence type="ECO:0000256" key="3">
    <source>
        <dbReference type="ARBA" id="ARBA00023163"/>
    </source>
</evidence>
<keyword evidence="7" id="KW-1185">Reference proteome</keyword>
<dbReference type="GO" id="GO:0000976">
    <property type="term" value="F:transcription cis-regulatory region binding"/>
    <property type="evidence" value="ECO:0007669"/>
    <property type="project" value="TreeGrafter"/>
</dbReference>
<keyword evidence="3" id="KW-0804">Transcription</keyword>
<dbReference type="RefSeq" id="WP_200131463.1">
    <property type="nucleotide sequence ID" value="NZ_JAEHOI010000002.1"/>
</dbReference>
<dbReference type="PROSITE" id="PS01081">
    <property type="entry name" value="HTH_TETR_1"/>
    <property type="match status" value="1"/>
</dbReference>
<dbReference type="InterPro" id="IPR001647">
    <property type="entry name" value="HTH_TetR"/>
</dbReference>
<sequence>MPSPSLTEQRQIATRRHIARVAARLFSEQGVQQTTVAQIAEESGVALRTFYSYFDSKQSAIAPALDDGSQMLASALSAIAPEVELGTAIRLAVAAAINESEVSRRSPEAEWIRNLLRVMETDPQLKAIWLGSLHSAENDLCGALRNRADGPDDNVELRLLAAAVVSSARIAVETWAAREPGEIDAAELALRCIALAMPHRAATRNEAERADG</sequence>
<keyword evidence="1" id="KW-0805">Transcription regulation</keyword>
<feature type="domain" description="HTH tetR-type" evidence="5">
    <location>
        <begin position="12"/>
        <end position="72"/>
    </location>
</feature>
<dbReference type="EMBL" id="JAEHOI010000002">
    <property type="protein sequence ID" value="MBK0421299.1"/>
    <property type="molecule type" value="Genomic_DNA"/>
</dbReference>
<reference evidence="6" key="1">
    <citation type="submission" date="2020-12" db="EMBL/GenBank/DDBJ databases">
        <title>Leucobacter sp. CAS2, isolated from Chromium sludge.</title>
        <authorList>
            <person name="Xu Z."/>
        </authorList>
    </citation>
    <scope>NUCLEOTIDE SEQUENCE</scope>
    <source>
        <strain evidence="6">CSA2</strain>
    </source>
</reference>
<protein>
    <submittedName>
        <fullName evidence="6">TetR family transcriptional regulator</fullName>
    </submittedName>
</protein>
<dbReference type="InterPro" id="IPR009057">
    <property type="entry name" value="Homeodomain-like_sf"/>
</dbReference>
<dbReference type="Gene3D" id="1.10.357.10">
    <property type="entry name" value="Tetracycline Repressor, domain 2"/>
    <property type="match status" value="1"/>
</dbReference>
<name>A0A934QDM9_9MICO</name>
<dbReference type="InterPro" id="IPR050109">
    <property type="entry name" value="HTH-type_TetR-like_transc_reg"/>
</dbReference>
<dbReference type="AlphaFoldDB" id="A0A934QDM9"/>
<evidence type="ECO:0000256" key="4">
    <source>
        <dbReference type="PROSITE-ProRule" id="PRU00335"/>
    </source>
</evidence>
<dbReference type="InterPro" id="IPR041347">
    <property type="entry name" value="MftR_C"/>
</dbReference>
<dbReference type="Pfam" id="PF00440">
    <property type="entry name" value="TetR_N"/>
    <property type="match status" value="1"/>
</dbReference>
<organism evidence="6 7">
    <name type="scientific">Leucobacter edaphi</name>
    <dbReference type="NCBI Taxonomy" id="2796472"/>
    <lineage>
        <taxon>Bacteria</taxon>
        <taxon>Bacillati</taxon>
        <taxon>Actinomycetota</taxon>
        <taxon>Actinomycetes</taxon>
        <taxon>Micrococcales</taxon>
        <taxon>Microbacteriaceae</taxon>
        <taxon>Leucobacter</taxon>
    </lineage>
</organism>
<dbReference type="PROSITE" id="PS50977">
    <property type="entry name" value="HTH_TETR_2"/>
    <property type="match status" value="1"/>
</dbReference>
<evidence type="ECO:0000259" key="5">
    <source>
        <dbReference type="PROSITE" id="PS50977"/>
    </source>
</evidence>
<dbReference type="InterPro" id="IPR023772">
    <property type="entry name" value="DNA-bd_HTH_TetR-type_CS"/>
</dbReference>
<dbReference type="PANTHER" id="PTHR30055">
    <property type="entry name" value="HTH-TYPE TRANSCRIPTIONAL REGULATOR RUTR"/>
    <property type="match status" value="1"/>
</dbReference>
<dbReference type="PANTHER" id="PTHR30055:SF238">
    <property type="entry name" value="MYCOFACTOCIN BIOSYNTHESIS TRANSCRIPTIONAL REGULATOR MFTR-RELATED"/>
    <property type="match status" value="1"/>
</dbReference>
<proteinExistence type="predicted"/>
<dbReference type="PRINTS" id="PR00455">
    <property type="entry name" value="HTHTETR"/>
</dbReference>
<evidence type="ECO:0000313" key="6">
    <source>
        <dbReference type="EMBL" id="MBK0421299.1"/>
    </source>
</evidence>